<name>A0ABD5UTH0_9EURY</name>
<feature type="transmembrane region" description="Helical" evidence="1">
    <location>
        <begin position="91"/>
        <end position="119"/>
    </location>
</feature>
<feature type="transmembrane region" description="Helical" evidence="1">
    <location>
        <begin position="195"/>
        <end position="212"/>
    </location>
</feature>
<protein>
    <submittedName>
        <fullName evidence="2">Dolichol kinase</fullName>
    </submittedName>
</protein>
<accession>A0ABD5UTH0</accession>
<dbReference type="InterPro" id="IPR037997">
    <property type="entry name" value="Dgk1-like"/>
</dbReference>
<sequence length="213" mass="22742">MDDRHARHDGGAAVRWRERVEFERRIVHAAGALYVAPYLLGWLSWDGTRALLVAGLIVVSLLEFLRLVIGLDHAIYRTLTRPYERETVAGYALYQASMTCVGLWFAPAIAIPAMWMLALGDPVSGALGRNAADECKRPRVWIATFLVCLAVALPITVPAFGPVTGATAAVVGGFAAAVADGLPPMIRGRAVDDNLTIPILAAAGIWAVVSVLG</sequence>
<proteinExistence type="predicted"/>
<dbReference type="EMBL" id="JBHSXL010000008">
    <property type="protein sequence ID" value="MFC6892681.1"/>
    <property type="molecule type" value="Genomic_DNA"/>
</dbReference>
<keyword evidence="2" id="KW-0418">Kinase</keyword>
<dbReference type="RefSeq" id="WP_379743335.1">
    <property type="nucleotide sequence ID" value="NZ_JBHSVN010000001.1"/>
</dbReference>
<evidence type="ECO:0000313" key="2">
    <source>
        <dbReference type="EMBL" id="MFC6892681.1"/>
    </source>
</evidence>
<evidence type="ECO:0000256" key="1">
    <source>
        <dbReference type="SAM" id="Phobius"/>
    </source>
</evidence>
<feature type="transmembrane region" description="Helical" evidence="1">
    <location>
        <begin position="140"/>
        <end position="160"/>
    </location>
</feature>
<keyword evidence="1" id="KW-1133">Transmembrane helix</keyword>
<dbReference type="AlphaFoldDB" id="A0ABD5UTH0"/>
<dbReference type="GO" id="GO:0016301">
    <property type="term" value="F:kinase activity"/>
    <property type="evidence" value="ECO:0007669"/>
    <property type="project" value="UniProtKB-KW"/>
</dbReference>
<evidence type="ECO:0000313" key="3">
    <source>
        <dbReference type="Proteomes" id="UP001596296"/>
    </source>
</evidence>
<gene>
    <name evidence="2" type="ORF">ACFQE9_08705</name>
</gene>
<keyword evidence="1" id="KW-0472">Membrane</keyword>
<organism evidence="2 3">
    <name type="scientific">Halopenitus salinus</name>
    <dbReference type="NCBI Taxonomy" id="1198295"/>
    <lineage>
        <taxon>Archaea</taxon>
        <taxon>Methanobacteriati</taxon>
        <taxon>Methanobacteriota</taxon>
        <taxon>Stenosarchaea group</taxon>
        <taxon>Halobacteria</taxon>
        <taxon>Halobacteriales</taxon>
        <taxon>Haloferacaceae</taxon>
        <taxon>Halopenitus</taxon>
    </lineage>
</organism>
<comment type="caution">
    <text evidence="2">The sequence shown here is derived from an EMBL/GenBank/DDBJ whole genome shotgun (WGS) entry which is preliminary data.</text>
</comment>
<dbReference type="Proteomes" id="UP001596296">
    <property type="component" value="Unassembled WGS sequence"/>
</dbReference>
<keyword evidence="2" id="KW-0808">Transferase</keyword>
<dbReference type="PANTHER" id="PTHR31303:SF1">
    <property type="entry name" value="CTP-DEPENDENT DIACYLGLYCEROL KINASE 1"/>
    <property type="match status" value="1"/>
</dbReference>
<feature type="transmembrane region" description="Helical" evidence="1">
    <location>
        <begin position="50"/>
        <end position="71"/>
    </location>
</feature>
<reference evidence="2 3" key="1">
    <citation type="journal article" date="2019" name="Int. J. Syst. Evol. Microbiol.">
        <title>The Global Catalogue of Microorganisms (GCM) 10K type strain sequencing project: providing services to taxonomists for standard genome sequencing and annotation.</title>
        <authorList>
            <consortium name="The Broad Institute Genomics Platform"/>
            <consortium name="The Broad Institute Genome Sequencing Center for Infectious Disease"/>
            <person name="Wu L."/>
            <person name="Ma J."/>
        </authorList>
    </citation>
    <scope>NUCLEOTIDE SEQUENCE [LARGE SCALE GENOMIC DNA]</scope>
    <source>
        <strain evidence="2 3">SKJ47</strain>
    </source>
</reference>
<keyword evidence="1" id="KW-0812">Transmembrane</keyword>
<keyword evidence="3" id="KW-1185">Reference proteome</keyword>
<feature type="transmembrane region" description="Helical" evidence="1">
    <location>
        <begin position="26"/>
        <end position="43"/>
    </location>
</feature>
<feature type="transmembrane region" description="Helical" evidence="1">
    <location>
        <begin position="166"/>
        <end position="183"/>
    </location>
</feature>
<dbReference type="PANTHER" id="PTHR31303">
    <property type="entry name" value="CTP-DEPENDENT DIACYLGLYCEROL KINASE 1"/>
    <property type="match status" value="1"/>
</dbReference>